<gene>
    <name evidence="6" type="ORF">DESPIGER_1461</name>
</gene>
<evidence type="ECO:0000313" key="6">
    <source>
        <dbReference type="EMBL" id="SFV73306.1"/>
    </source>
</evidence>
<dbReference type="Gene3D" id="3.40.50.10660">
    <property type="entry name" value="PrpR receptor domain-like"/>
    <property type="match status" value="1"/>
</dbReference>
<dbReference type="SUPFAM" id="SSF46689">
    <property type="entry name" value="Homeodomain-like"/>
    <property type="match status" value="1"/>
</dbReference>
<dbReference type="PROSITE" id="PS00688">
    <property type="entry name" value="SIGMA54_INTERACT_3"/>
    <property type="match status" value="1"/>
</dbReference>
<dbReference type="InterPro" id="IPR025944">
    <property type="entry name" value="Sigma_54_int_dom_CS"/>
</dbReference>
<dbReference type="GO" id="GO:0043565">
    <property type="term" value="F:sequence-specific DNA binding"/>
    <property type="evidence" value="ECO:0007669"/>
    <property type="project" value="InterPro"/>
</dbReference>
<dbReference type="InterPro" id="IPR003593">
    <property type="entry name" value="AAA+_ATPase"/>
</dbReference>
<dbReference type="InterPro" id="IPR025662">
    <property type="entry name" value="Sigma_54_int_dom_ATP-bd_1"/>
</dbReference>
<evidence type="ECO:0000256" key="2">
    <source>
        <dbReference type="ARBA" id="ARBA00022840"/>
    </source>
</evidence>
<dbReference type="InterPro" id="IPR009057">
    <property type="entry name" value="Homeodomain-like_sf"/>
</dbReference>
<dbReference type="Pfam" id="PF02954">
    <property type="entry name" value="HTH_8"/>
    <property type="match status" value="1"/>
</dbReference>
<dbReference type="Gene3D" id="3.40.50.2300">
    <property type="match status" value="1"/>
</dbReference>
<dbReference type="SUPFAM" id="SSF159800">
    <property type="entry name" value="PrpR receptor domain-like"/>
    <property type="match status" value="1"/>
</dbReference>
<dbReference type="FunFam" id="3.40.50.300:FF:000006">
    <property type="entry name" value="DNA-binding transcriptional regulator NtrC"/>
    <property type="match status" value="1"/>
</dbReference>
<reference evidence="7" key="1">
    <citation type="submission" date="2016-10" db="EMBL/GenBank/DDBJ databases">
        <authorList>
            <person name="Wegmann U."/>
        </authorList>
    </citation>
    <scope>NUCLEOTIDE SEQUENCE [LARGE SCALE GENOMIC DNA]</scope>
</reference>
<accession>A0A1K1LF38</accession>
<sequence>MPSTPFSFAFVSNSAVVAEKVQAYAQEHGWPLEEVRLATMEEALPVARRLFAQGVDVILGGGGTGKLLRRHLNEPVVTISRSHMSILQALMEAREYTDNVAVTCYDAIPPWTELFSRLLHIRLQPIRFTNSRELTLGITQAIAQGAGCVVGGGVCVSIAQAHHCPGIVVCPGNEALERAFEEASNIAQARRRDREHAAWLQDVVDALHEGVIGVDPAGKLAISNPVARQALGRERLRDGWALQHLGLAQSLETGRPTEGTLKGENGQDLVFTSSAVVVDGIQKGALSVLTPDVVLTDLQRRLKHSRQAGLRARFTLNDLLGESPSMQTLRVHAQRFAESDAVVYIHGESGTGKELLAHAIHNASPRRHAAFVAVNCGALPESLLESELFGYAEGAFTGARRGGKQGLFELAQDGTIFLDEIADISAAVQVRLLRVLESGEIFRLGGDRPVTVNARVVCSSWKDLVQEVREGRFRADLYYRLTLLRLEMPPLRERLQDMTLLVRHIMRRMGMIHKKMTPEAIELLCSYPWPGNVRELDALLRRYCLMSTSDTCQMPLLRELLLDMRQTQGILASPGRASEKREEQDLPANGSLRQRLRLMEKKIIRQELARQQYSKKSTARSLGISLNTLWRKMCDAD</sequence>
<name>A0A1K1LF38_9BACT</name>
<dbReference type="Proteomes" id="UP000186323">
    <property type="component" value="Chromosome I"/>
</dbReference>
<dbReference type="InterPro" id="IPR002078">
    <property type="entry name" value="Sigma_54_int"/>
</dbReference>
<dbReference type="Gene3D" id="1.10.10.60">
    <property type="entry name" value="Homeodomain-like"/>
    <property type="match status" value="1"/>
</dbReference>
<dbReference type="InterPro" id="IPR027417">
    <property type="entry name" value="P-loop_NTPase"/>
</dbReference>
<feature type="domain" description="Sigma-54 factor interaction" evidence="5">
    <location>
        <begin position="319"/>
        <end position="545"/>
    </location>
</feature>
<evidence type="ECO:0000313" key="7">
    <source>
        <dbReference type="Proteomes" id="UP000186323"/>
    </source>
</evidence>
<keyword evidence="4" id="KW-0804">Transcription</keyword>
<dbReference type="PROSITE" id="PS00675">
    <property type="entry name" value="SIGMA54_INTERACT_1"/>
    <property type="match status" value="1"/>
</dbReference>
<dbReference type="KEGG" id="dpg:DESPIGER_1461"/>
<dbReference type="InterPro" id="IPR002197">
    <property type="entry name" value="HTH_Fis"/>
</dbReference>
<dbReference type="InterPro" id="IPR058031">
    <property type="entry name" value="AAA_lid_NorR"/>
</dbReference>
<dbReference type="Gene3D" id="1.10.8.60">
    <property type="match status" value="1"/>
</dbReference>
<dbReference type="OrthoDB" id="9761705at2"/>
<evidence type="ECO:0000256" key="4">
    <source>
        <dbReference type="ARBA" id="ARBA00023163"/>
    </source>
</evidence>
<dbReference type="RefSeq" id="WP_072334905.1">
    <property type="nucleotide sequence ID" value="NZ_CALJDE010000049.1"/>
</dbReference>
<dbReference type="AlphaFoldDB" id="A0A1K1LF38"/>
<dbReference type="SUPFAM" id="SSF52540">
    <property type="entry name" value="P-loop containing nucleoside triphosphate hydrolases"/>
    <property type="match status" value="1"/>
</dbReference>
<evidence type="ECO:0000259" key="5">
    <source>
        <dbReference type="PROSITE" id="PS50045"/>
    </source>
</evidence>
<dbReference type="InterPro" id="IPR010524">
    <property type="entry name" value="Sig_transdc_resp-reg_PrpR_N"/>
</dbReference>
<proteinExistence type="predicted"/>
<organism evidence="6 7">
    <name type="scientific">Desulfovibrio piger</name>
    <dbReference type="NCBI Taxonomy" id="901"/>
    <lineage>
        <taxon>Bacteria</taxon>
        <taxon>Pseudomonadati</taxon>
        <taxon>Thermodesulfobacteriota</taxon>
        <taxon>Desulfovibrionia</taxon>
        <taxon>Desulfovibrionales</taxon>
        <taxon>Desulfovibrionaceae</taxon>
        <taxon>Desulfovibrio</taxon>
    </lineage>
</organism>
<dbReference type="SMART" id="SM00382">
    <property type="entry name" value="AAA"/>
    <property type="match status" value="1"/>
</dbReference>
<keyword evidence="1" id="KW-0547">Nucleotide-binding</keyword>
<dbReference type="Pfam" id="PF06506">
    <property type="entry name" value="PrpR_N"/>
    <property type="match status" value="1"/>
</dbReference>
<dbReference type="PANTHER" id="PTHR32071">
    <property type="entry name" value="TRANSCRIPTIONAL REGULATORY PROTEIN"/>
    <property type="match status" value="1"/>
</dbReference>
<dbReference type="Gene3D" id="3.40.50.300">
    <property type="entry name" value="P-loop containing nucleotide triphosphate hydrolases"/>
    <property type="match status" value="1"/>
</dbReference>
<dbReference type="GO" id="GO:0000156">
    <property type="term" value="F:phosphorelay response regulator activity"/>
    <property type="evidence" value="ECO:0007669"/>
    <property type="project" value="InterPro"/>
</dbReference>
<protein>
    <submittedName>
        <fullName evidence="6">Two-component system regulatory protein</fullName>
    </submittedName>
</protein>
<dbReference type="Pfam" id="PF25601">
    <property type="entry name" value="AAA_lid_14"/>
    <property type="match status" value="1"/>
</dbReference>
<keyword evidence="7" id="KW-1185">Reference proteome</keyword>
<evidence type="ECO:0000256" key="3">
    <source>
        <dbReference type="ARBA" id="ARBA00023015"/>
    </source>
</evidence>
<dbReference type="PANTHER" id="PTHR32071:SF81">
    <property type="entry name" value="PROPIONATE CATABOLISM OPERON REGULATORY PROTEIN"/>
    <property type="match status" value="1"/>
</dbReference>
<keyword evidence="3" id="KW-0805">Transcription regulation</keyword>
<dbReference type="GO" id="GO:0005524">
    <property type="term" value="F:ATP binding"/>
    <property type="evidence" value="ECO:0007669"/>
    <property type="project" value="UniProtKB-KW"/>
</dbReference>
<dbReference type="CDD" id="cd00009">
    <property type="entry name" value="AAA"/>
    <property type="match status" value="1"/>
</dbReference>
<dbReference type="Pfam" id="PF00158">
    <property type="entry name" value="Sigma54_activat"/>
    <property type="match status" value="1"/>
</dbReference>
<dbReference type="GO" id="GO:0006355">
    <property type="term" value="P:regulation of DNA-templated transcription"/>
    <property type="evidence" value="ECO:0007669"/>
    <property type="project" value="InterPro"/>
</dbReference>
<keyword evidence="2" id="KW-0067">ATP-binding</keyword>
<dbReference type="PROSITE" id="PS50045">
    <property type="entry name" value="SIGMA54_INTERACT_4"/>
    <property type="match status" value="1"/>
</dbReference>
<dbReference type="EMBL" id="LT630450">
    <property type="protein sequence ID" value="SFV73306.1"/>
    <property type="molecule type" value="Genomic_DNA"/>
</dbReference>
<evidence type="ECO:0000256" key="1">
    <source>
        <dbReference type="ARBA" id="ARBA00022741"/>
    </source>
</evidence>